<dbReference type="KEGG" id="lrz:BJI69_14185"/>
<dbReference type="RefSeq" id="WP_046966066.1">
    <property type="nucleotide sequence ID" value="NZ_CP017480.1"/>
</dbReference>
<dbReference type="PATRIC" id="fig|1440763.5.peg.3015"/>
<evidence type="ECO:0000313" key="1">
    <source>
        <dbReference type="EMBL" id="APG04926.1"/>
    </source>
</evidence>
<sequence>MNGLTVQQRRALRYALTKAAGDREVQAAEQLKHASSSTPTLQRYFESPRGVVLMLIVGLAIFVMFAPVGSL</sequence>
<dbReference type="AlphaFoldDB" id="A0A0G9HFB1"/>
<protein>
    <submittedName>
        <fullName evidence="1">Uncharacterized protein</fullName>
    </submittedName>
</protein>
<reference evidence="2" key="1">
    <citation type="submission" date="2016-09" db="EMBL/GenBank/DDBJ databases">
        <authorList>
            <person name="Lysoe E."/>
        </authorList>
    </citation>
    <scope>NUCLEOTIDE SEQUENCE [LARGE SCALE GENOMIC DNA]</scope>
    <source>
        <strain evidence="2">LJ96T</strain>
    </source>
</reference>
<dbReference type="STRING" id="1440763.BJI69_14185"/>
<dbReference type="EMBL" id="CP017480">
    <property type="protein sequence ID" value="APG04926.1"/>
    <property type="molecule type" value="Genomic_DNA"/>
</dbReference>
<name>A0A0G9HFB1_9GAMM</name>
<dbReference type="Proteomes" id="UP000182987">
    <property type="component" value="Chromosome"/>
</dbReference>
<proteinExistence type="predicted"/>
<organism evidence="1 2">
    <name type="scientific">Luteibacter rhizovicinus DSM 16549</name>
    <dbReference type="NCBI Taxonomy" id="1440763"/>
    <lineage>
        <taxon>Bacteria</taxon>
        <taxon>Pseudomonadati</taxon>
        <taxon>Pseudomonadota</taxon>
        <taxon>Gammaproteobacteria</taxon>
        <taxon>Lysobacterales</taxon>
        <taxon>Rhodanobacteraceae</taxon>
        <taxon>Luteibacter</taxon>
    </lineage>
</organism>
<accession>A0A0G9HFB1</accession>
<evidence type="ECO:0000313" key="2">
    <source>
        <dbReference type="Proteomes" id="UP000182987"/>
    </source>
</evidence>
<gene>
    <name evidence="1" type="ORF">BJI69_14185</name>
</gene>
<keyword evidence="2" id="KW-1185">Reference proteome</keyword>
<dbReference type="OrthoDB" id="9982669at2"/>